<gene>
    <name evidence="2" type="ORF">DFH08DRAFT_865817</name>
</gene>
<dbReference type="Proteomes" id="UP001218218">
    <property type="component" value="Unassembled WGS sequence"/>
</dbReference>
<reference evidence="2" key="1">
    <citation type="submission" date="2023-03" db="EMBL/GenBank/DDBJ databases">
        <title>Massive genome expansion in bonnet fungi (Mycena s.s.) driven by repeated elements and novel gene families across ecological guilds.</title>
        <authorList>
            <consortium name="Lawrence Berkeley National Laboratory"/>
            <person name="Harder C.B."/>
            <person name="Miyauchi S."/>
            <person name="Viragh M."/>
            <person name="Kuo A."/>
            <person name="Thoen E."/>
            <person name="Andreopoulos B."/>
            <person name="Lu D."/>
            <person name="Skrede I."/>
            <person name="Drula E."/>
            <person name="Henrissat B."/>
            <person name="Morin E."/>
            <person name="Kohler A."/>
            <person name="Barry K."/>
            <person name="LaButti K."/>
            <person name="Morin E."/>
            <person name="Salamov A."/>
            <person name="Lipzen A."/>
            <person name="Mereny Z."/>
            <person name="Hegedus B."/>
            <person name="Baldrian P."/>
            <person name="Stursova M."/>
            <person name="Weitz H."/>
            <person name="Taylor A."/>
            <person name="Grigoriev I.V."/>
            <person name="Nagy L.G."/>
            <person name="Martin F."/>
            <person name="Kauserud H."/>
        </authorList>
    </citation>
    <scope>NUCLEOTIDE SEQUENCE</scope>
    <source>
        <strain evidence="2">CBHHK002</strain>
    </source>
</reference>
<feature type="compositionally biased region" description="Low complexity" evidence="1">
    <location>
        <begin position="139"/>
        <end position="174"/>
    </location>
</feature>
<keyword evidence="3" id="KW-1185">Reference proteome</keyword>
<sequence>MGGGKRMRVGKGSDEASIAAAGPSVLLYADVPPREPMSLDAGVPPHRAAAEGATYDAYACDAWYDAQLLAPPRQFHPWSAPATATGAPPHELQVYRRLDGPHSRDAEWPTSSLDPITLSSPAQYAEALLSLARAPVRPVHSLPSPSVPHSTQSSAAAVHTSSTAHPSASSSTAAIGVSVRRNQDDDARQRPQRPWML</sequence>
<dbReference type="EMBL" id="JARIHO010000017">
    <property type="protein sequence ID" value="KAJ7348344.1"/>
    <property type="molecule type" value="Genomic_DNA"/>
</dbReference>
<dbReference type="AlphaFoldDB" id="A0AAD7ET01"/>
<evidence type="ECO:0000313" key="3">
    <source>
        <dbReference type="Proteomes" id="UP001218218"/>
    </source>
</evidence>
<evidence type="ECO:0000313" key="2">
    <source>
        <dbReference type="EMBL" id="KAJ7348344.1"/>
    </source>
</evidence>
<accession>A0AAD7ET01</accession>
<proteinExistence type="predicted"/>
<protein>
    <submittedName>
        <fullName evidence="2">Uncharacterized protein</fullName>
    </submittedName>
</protein>
<name>A0AAD7ET01_9AGAR</name>
<comment type="caution">
    <text evidence="2">The sequence shown here is derived from an EMBL/GenBank/DDBJ whole genome shotgun (WGS) entry which is preliminary data.</text>
</comment>
<evidence type="ECO:0000256" key="1">
    <source>
        <dbReference type="SAM" id="MobiDB-lite"/>
    </source>
</evidence>
<organism evidence="2 3">
    <name type="scientific">Mycena albidolilacea</name>
    <dbReference type="NCBI Taxonomy" id="1033008"/>
    <lineage>
        <taxon>Eukaryota</taxon>
        <taxon>Fungi</taxon>
        <taxon>Dikarya</taxon>
        <taxon>Basidiomycota</taxon>
        <taxon>Agaricomycotina</taxon>
        <taxon>Agaricomycetes</taxon>
        <taxon>Agaricomycetidae</taxon>
        <taxon>Agaricales</taxon>
        <taxon>Marasmiineae</taxon>
        <taxon>Mycenaceae</taxon>
        <taxon>Mycena</taxon>
    </lineage>
</organism>
<feature type="region of interest" description="Disordered" evidence="1">
    <location>
        <begin position="139"/>
        <end position="197"/>
    </location>
</feature>